<dbReference type="RefSeq" id="WP_046767624.1">
    <property type="nucleotide sequence ID" value="NZ_KQ061222.1"/>
</dbReference>
<keyword evidence="8 12" id="KW-0457">Lysine biosynthesis</keyword>
<keyword evidence="17" id="KW-1185">Reference proteome</keyword>
<dbReference type="PANTHER" id="PTHR12128:SF66">
    <property type="entry name" value="4-HYDROXY-2-OXOGLUTARATE ALDOLASE, MITOCHONDRIAL"/>
    <property type="match status" value="1"/>
</dbReference>
<dbReference type="PIRSF" id="PIRSF001365">
    <property type="entry name" value="DHDPS"/>
    <property type="match status" value="1"/>
</dbReference>
<comment type="caution">
    <text evidence="12">Was originally thought to be a dihydrodipicolinate synthase (DHDPS), catalyzing the condensation of (S)-aspartate-beta-semialdehyde [(S)-ASA] and pyruvate to dihydrodipicolinate (DHDP). However, it was shown in E.coli that the product of the enzymatic reaction is not dihydrodipicolinate but in fact (4S)-4-hydroxy-2,3,4,5-tetrahydro-(2S)-dipicolinic acid (HTPA), and that the consecutive dehydration reaction leading to DHDP is not spontaneous but catalyzed by DapB.</text>
</comment>
<comment type="subcellular location">
    <subcellularLocation>
        <location evidence="12">Cytoplasm</location>
    </subcellularLocation>
</comment>
<evidence type="ECO:0000256" key="8">
    <source>
        <dbReference type="ARBA" id="ARBA00023154"/>
    </source>
</evidence>
<comment type="similarity">
    <text evidence="3 12 13">Belongs to the DapA family.</text>
</comment>
<dbReference type="NCBIfam" id="TIGR00674">
    <property type="entry name" value="dapA"/>
    <property type="match status" value="1"/>
</dbReference>
<evidence type="ECO:0000256" key="4">
    <source>
        <dbReference type="ARBA" id="ARBA00012086"/>
    </source>
</evidence>
<evidence type="ECO:0000256" key="14">
    <source>
        <dbReference type="PIRSR" id="PIRSR001365-1"/>
    </source>
</evidence>
<dbReference type="EMBL" id="LT629791">
    <property type="protein sequence ID" value="SDU76170.1"/>
    <property type="molecule type" value="Genomic_DNA"/>
</dbReference>
<dbReference type="OrthoDB" id="9782828at2"/>
<accession>A0A1H2L566</accession>
<evidence type="ECO:0000256" key="1">
    <source>
        <dbReference type="ARBA" id="ARBA00003294"/>
    </source>
</evidence>
<gene>
    <name evidence="12" type="primary">dapA</name>
    <name evidence="16" type="ORF">SAMN04488563_5122</name>
</gene>
<dbReference type="SUPFAM" id="SSF51569">
    <property type="entry name" value="Aldolase"/>
    <property type="match status" value="1"/>
</dbReference>
<keyword evidence="6 12" id="KW-0028">Amino-acid biosynthesis</keyword>
<keyword evidence="7 12" id="KW-0220">Diaminopimelate biosynthesis</keyword>
<dbReference type="PRINTS" id="PR00146">
    <property type="entry name" value="DHPICSNTHASE"/>
</dbReference>
<dbReference type="InterPro" id="IPR020625">
    <property type="entry name" value="Schiff_base-form_aldolases_AS"/>
</dbReference>
<dbReference type="GO" id="GO:0019877">
    <property type="term" value="P:diaminopimelate biosynthetic process"/>
    <property type="evidence" value="ECO:0007669"/>
    <property type="project" value="UniProtKB-UniRule"/>
</dbReference>
<dbReference type="HAMAP" id="MF_00418">
    <property type="entry name" value="DapA"/>
    <property type="match status" value="1"/>
</dbReference>
<evidence type="ECO:0000256" key="6">
    <source>
        <dbReference type="ARBA" id="ARBA00022605"/>
    </source>
</evidence>
<evidence type="ECO:0000256" key="2">
    <source>
        <dbReference type="ARBA" id="ARBA00005120"/>
    </source>
</evidence>
<dbReference type="GO" id="GO:0008840">
    <property type="term" value="F:4-hydroxy-tetrahydrodipicolinate synthase activity"/>
    <property type="evidence" value="ECO:0007669"/>
    <property type="project" value="UniProtKB-UniRule"/>
</dbReference>
<evidence type="ECO:0000313" key="16">
    <source>
        <dbReference type="EMBL" id="SDU76170.1"/>
    </source>
</evidence>
<dbReference type="Pfam" id="PF00701">
    <property type="entry name" value="DHDPS"/>
    <property type="match status" value="1"/>
</dbReference>
<dbReference type="CDD" id="cd00950">
    <property type="entry name" value="DHDPS"/>
    <property type="match status" value="1"/>
</dbReference>
<keyword evidence="9 12" id="KW-0456">Lyase</keyword>
<evidence type="ECO:0000313" key="17">
    <source>
        <dbReference type="Proteomes" id="UP000182977"/>
    </source>
</evidence>
<evidence type="ECO:0000256" key="9">
    <source>
        <dbReference type="ARBA" id="ARBA00023239"/>
    </source>
</evidence>
<dbReference type="InterPro" id="IPR013785">
    <property type="entry name" value="Aldolase_TIM"/>
</dbReference>
<dbReference type="AlphaFoldDB" id="A0A1H2L566"/>
<comment type="pathway">
    <text evidence="2 12">Amino-acid biosynthesis; L-lysine biosynthesis via DAP pathway; (S)-tetrahydrodipicolinate from L-aspartate: step 3/4.</text>
</comment>
<evidence type="ECO:0000256" key="13">
    <source>
        <dbReference type="PIRNR" id="PIRNR001365"/>
    </source>
</evidence>
<dbReference type="GO" id="GO:0009089">
    <property type="term" value="P:lysine biosynthetic process via diaminopimelate"/>
    <property type="evidence" value="ECO:0007669"/>
    <property type="project" value="UniProtKB-UniRule"/>
</dbReference>
<comment type="catalytic activity">
    <reaction evidence="11 12">
        <text>L-aspartate 4-semialdehyde + pyruvate = (2S,4S)-4-hydroxy-2,3,4,5-tetrahydrodipicolinate + H2O + H(+)</text>
        <dbReference type="Rhea" id="RHEA:34171"/>
        <dbReference type="ChEBI" id="CHEBI:15361"/>
        <dbReference type="ChEBI" id="CHEBI:15377"/>
        <dbReference type="ChEBI" id="CHEBI:15378"/>
        <dbReference type="ChEBI" id="CHEBI:67139"/>
        <dbReference type="ChEBI" id="CHEBI:537519"/>
        <dbReference type="EC" id="4.3.3.7"/>
    </reaction>
</comment>
<keyword evidence="5 12" id="KW-0963">Cytoplasm</keyword>
<evidence type="ECO:0000256" key="12">
    <source>
        <dbReference type="HAMAP-Rule" id="MF_00418"/>
    </source>
</evidence>
<feature type="binding site" evidence="12 15">
    <location>
        <position position="64"/>
    </location>
    <ligand>
        <name>pyruvate</name>
        <dbReference type="ChEBI" id="CHEBI:15361"/>
    </ligand>
</feature>
<name>A0A1H2L566_9ACTN</name>
<dbReference type="SMART" id="SM01130">
    <property type="entry name" value="DHDPS"/>
    <property type="match status" value="1"/>
</dbReference>
<dbReference type="InterPro" id="IPR002220">
    <property type="entry name" value="DapA-like"/>
</dbReference>
<keyword evidence="10 12" id="KW-0704">Schiff base</keyword>
<feature type="active site" description="Schiff-base intermediate with substrate" evidence="12 14">
    <location>
        <position position="180"/>
    </location>
</feature>
<evidence type="ECO:0000256" key="5">
    <source>
        <dbReference type="ARBA" id="ARBA00022490"/>
    </source>
</evidence>
<dbReference type="InterPro" id="IPR020624">
    <property type="entry name" value="Schiff_base-form_aldolases_CS"/>
</dbReference>
<evidence type="ECO:0000256" key="15">
    <source>
        <dbReference type="PIRSR" id="PIRSR001365-2"/>
    </source>
</evidence>
<dbReference type="GO" id="GO:0005829">
    <property type="term" value="C:cytosol"/>
    <property type="evidence" value="ECO:0007669"/>
    <property type="project" value="TreeGrafter"/>
</dbReference>
<proteinExistence type="inferred from homology"/>
<evidence type="ECO:0000256" key="11">
    <source>
        <dbReference type="ARBA" id="ARBA00047836"/>
    </source>
</evidence>
<reference evidence="17" key="1">
    <citation type="submission" date="2016-10" db="EMBL/GenBank/DDBJ databases">
        <authorList>
            <person name="Varghese N."/>
            <person name="Submissions S."/>
        </authorList>
    </citation>
    <scope>NUCLEOTIDE SEQUENCE [LARGE SCALE GENOMIC DNA]</scope>
    <source>
        <strain evidence="17">DSM 45079</strain>
    </source>
</reference>
<dbReference type="InterPro" id="IPR005263">
    <property type="entry name" value="DapA"/>
</dbReference>
<feature type="active site" description="Proton donor/acceptor" evidence="12 14">
    <location>
        <position position="152"/>
    </location>
</feature>
<organism evidence="16 17">
    <name type="scientific">Jiangella alkaliphila</name>
    <dbReference type="NCBI Taxonomy" id="419479"/>
    <lineage>
        <taxon>Bacteria</taxon>
        <taxon>Bacillati</taxon>
        <taxon>Actinomycetota</taxon>
        <taxon>Actinomycetes</taxon>
        <taxon>Jiangellales</taxon>
        <taxon>Jiangellaceae</taxon>
        <taxon>Jiangella</taxon>
    </lineage>
</organism>
<protein>
    <recommendedName>
        <fullName evidence="4 12">4-hydroxy-tetrahydrodipicolinate synthase</fullName>
        <shortName evidence="12">HTPA synthase</shortName>
        <ecNumber evidence="4 12">4.3.3.7</ecNumber>
    </recommendedName>
</protein>
<feature type="binding site" evidence="12 15">
    <location>
        <position position="220"/>
    </location>
    <ligand>
        <name>pyruvate</name>
        <dbReference type="ChEBI" id="CHEBI:15361"/>
    </ligand>
</feature>
<comment type="subunit">
    <text evidence="12">Homotetramer; dimer of dimers.</text>
</comment>
<dbReference type="Gene3D" id="3.20.20.70">
    <property type="entry name" value="Aldolase class I"/>
    <property type="match status" value="1"/>
</dbReference>
<dbReference type="STRING" id="419479.SAMN04488563_5122"/>
<dbReference type="UniPathway" id="UPA00034">
    <property type="reaction ID" value="UER00017"/>
</dbReference>
<feature type="site" description="Part of a proton relay during catalysis" evidence="12">
    <location>
        <position position="126"/>
    </location>
</feature>
<comment type="function">
    <text evidence="1 12">Catalyzes the condensation of (S)-aspartate-beta-semialdehyde [(S)-ASA] and pyruvate to 4-hydroxy-tetrahydrodipicolinate (HTPA).</text>
</comment>
<sequence length="310" mass="32241">MSDELFTLAAATTGAPGAAPFGRLSVALVTPFLDDGGLDLEGTAALAEKLVADGADGIVVSGTTGESPTTSDAEKDHILRAVLEAVGSRARVVAGVGTNDTRHTSELAQAAQKAGAHGLLLVTPYYSRPPQEALYQHFTAVASATDLPVMLYDIPVRTGVAIETATLIRLAEHDRIVAVKDAKGDVFASSEVMARTGLAYYCGDDALNLALLTHGAVGLVSVVAHVAAAEYAQLIRALDSGDLPRALELHRRLIPAVRGIMTRTQGAIMAKAAVQLRGVIRNRTVRSPLIPATDEQVALLRADLAEAGLA</sequence>
<dbReference type="EC" id="4.3.3.7" evidence="4 12"/>
<dbReference type="PROSITE" id="PS00665">
    <property type="entry name" value="DHDPS_1"/>
    <property type="match status" value="1"/>
</dbReference>
<dbReference type="Proteomes" id="UP000182977">
    <property type="component" value="Chromosome I"/>
</dbReference>
<evidence type="ECO:0000256" key="7">
    <source>
        <dbReference type="ARBA" id="ARBA00022915"/>
    </source>
</evidence>
<feature type="site" description="Part of a proton relay during catalysis" evidence="12">
    <location>
        <position position="63"/>
    </location>
</feature>
<dbReference type="PANTHER" id="PTHR12128">
    <property type="entry name" value="DIHYDRODIPICOLINATE SYNTHASE"/>
    <property type="match status" value="1"/>
</dbReference>
<evidence type="ECO:0000256" key="10">
    <source>
        <dbReference type="ARBA" id="ARBA00023270"/>
    </source>
</evidence>
<evidence type="ECO:0000256" key="3">
    <source>
        <dbReference type="ARBA" id="ARBA00007592"/>
    </source>
</evidence>
<dbReference type="PROSITE" id="PS00666">
    <property type="entry name" value="DHDPS_2"/>
    <property type="match status" value="1"/>
</dbReference>